<evidence type="ECO:0000259" key="2">
    <source>
        <dbReference type="Pfam" id="PF04984"/>
    </source>
</evidence>
<dbReference type="InterPro" id="IPR052042">
    <property type="entry name" value="Tail_sheath_structural"/>
</dbReference>
<dbReference type="Pfam" id="PF04984">
    <property type="entry name" value="Phage_sheath_1"/>
    <property type="match status" value="1"/>
</dbReference>
<evidence type="ECO:0000313" key="4">
    <source>
        <dbReference type="EMBL" id="GAA1805224.1"/>
    </source>
</evidence>
<dbReference type="Proteomes" id="UP001500002">
    <property type="component" value="Unassembled WGS sequence"/>
</dbReference>
<dbReference type="InterPro" id="IPR035089">
    <property type="entry name" value="Phage_sheath_subtilisin"/>
</dbReference>
<evidence type="ECO:0008006" key="6">
    <source>
        <dbReference type="Google" id="ProtNLM"/>
    </source>
</evidence>
<dbReference type="PANTHER" id="PTHR35861">
    <property type="match status" value="1"/>
</dbReference>
<comment type="similarity">
    <text evidence="1">Belongs to the myoviridae tail sheath protein family.</text>
</comment>
<dbReference type="EMBL" id="BAAANJ010000004">
    <property type="protein sequence ID" value="GAA1805224.1"/>
    <property type="molecule type" value="Genomic_DNA"/>
</dbReference>
<proteinExistence type="inferred from homology"/>
<reference evidence="5" key="1">
    <citation type="journal article" date="2019" name="Int. J. Syst. Evol. Microbiol.">
        <title>The Global Catalogue of Microorganisms (GCM) 10K type strain sequencing project: providing services to taxonomists for standard genome sequencing and annotation.</title>
        <authorList>
            <consortium name="The Broad Institute Genomics Platform"/>
            <consortium name="The Broad Institute Genome Sequencing Center for Infectious Disease"/>
            <person name="Wu L."/>
            <person name="Ma J."/>
        </authorList>
    </citation>
    <scope>NUCLEOTIDE SEQUENCE [LARGE SCALE GENOMIC DNA]</scope>
    <source>
        <strain evidence="5">JCM 14322</strain>
    </source>
</reference>
<feature type="domain" description="Tail sheath protein C-terminal" evidence="3">
    <location>
        <begin position="258"/>
        <end position="365"/>
    </location>
</feature>
<organism evidence="4 5">
    <name type="scientific">Agromyces neolithicus</name>
    <dbReference type="NCBI Taxonomy" id="269420"/>
    <lineage>
        <taxon>Bacteria</taxon>
        <taxon>Bacillati</taxon>
        <taxon>Actinomycetota</taxon>
        <taxon>Actinomycetes</taxon>
        <taxon>Micrococcales</taxon>
        <taxon>Microbacteriaceae</taxon>
        <taxon>Agromyces</taxon>
    </lineage>
</organism>
<dbReference type="PANTHER" id="PTHR35861:SF1">
    <property type="entry name" value="PHAGE TAIL SHEATH PROTEIN"/>
    <property type="match status" value="1"/>
</dbReference>
<sequence length="371" mass="38844">MTRPIGSVGTSTAAFVGLVPGGPLDSPARFDGWGTDEDAIFDGLQAHRLGGALRSFFENGGATAVVVGVDDAGTAGVRAGLVALDDVDLVNLLVLPAECAGREDARATVAEAATFCERRRAMLLVDPPPSWTDVTAIEAALAGGLESAVGTASANAALYLPRLRRSDPAQGGAADVFSPAGAVAGVVARTDAADGVWSAPAGLDADVRGADALEFDLDERTAHALNSAGVSTLRTFPGRRGPVVWGARTLAGADVAASEWKYVPVRRTALFLEESIERGLQWTQFEPNDERLWREIRESVGEFLHKLFRAGAFQGHTARDAYFVKCDRDTVTQRGDGGGDGGDVRVVVGFAPMKPAEFVVLTIRARALASD</sequence>
<protein>
    <recommendedName>
        <fullName evidence="6">Phage tail sheath family protein</fullName>
    </recommendedName>
</protein>
<accession>A0ABP4Y6A1</accession>
<evidence type="ECO:0000256" key="1">
    <source>
        <dbReference type="ARBA" id="ARBA00008005"/>
    </source>
</evidence>
<keyword evidence="5" id="KW-1185">Reference proteome</keyword>
<gene>
    <name evidence="4" type="ORF">GCM10009749_11660</name>
</gene>
<dbReference type="Gene3D" id="3.40.50.11780">
    <property type="match status" value="1"/>
</dbReference>
<feature type="domain" description="Tail sheath protein subtilisin-like" evidence="2">
    <location>
        <begin position="90"/>
        <end position="250"/>
    </location>
</feature>
<dbReference type="Pfam" id="PF17482">
    <property type="entry name" value="Phage_sheath_1C"/>
    <property type="match status" value="1"/>
</dbReference>
<name>A0ABP4Y6A1_9MICO</name>
<dbReference type="RefSeq" id="WP_344294385.1">
    <property type="nucleotide sequence ID" value="NZ_BAAANJ010000004.1"/>
</dbReference>
<dbReference type="InterPro" id="IPR020287">
    <property type="entry name" value="Tail_sheath_C"/>
</dbReference>
<comment type="caution">
    <text evidence="4">The sequence shown here is derived from an EMBL/GenBank/DDBJ whole genome shotgun (WGS) entry which is preliminary data.</text>
</comment>
<evidence type="ECO:0000259" key="3">
    <source>
        <dbReference type="Pfam" id="PF17482"/>
    </source>
</evidence>
<evidence type="ECO:0000313" key="5">
    <source>
        <dbReference type="Proteomes" id="UP001500002"/>
    </source>
</evidence>